<accession>A0A1H6F5A9</accession>
<evidence type="ECO:0000256" key="3">
    <source>
        <dbReference type="ARBA" id="ARBA00023125"/>
    </source>
</evidence>
<dbReference type="CDD" id="cd17246">
    <property type="entry name" value="RMtype1_S_SonII-TRD2-CR2_like"/>
    <property type="match status" value="1"/>
</dbReference>
<keyword evidence="3" id="KW-0238">DNA-binding</keyword>
<dbReference type="EMBL" id="FMSV02000007">
    <property type="protein sequence ID" value="SEH04174.1"/>
    <property type="molecule type" value="Genomic_DNA"/>
</dbReference>
<dbReference type="SUPFAM" id="SSF116734">
    <property type="entry name" value="DNA methylase specificity domain"/>
    <property type="match status" value="2"/>
</dbReference>
<dbReference type="AlphaFoldDB" id="A0A1H6F5A9"/>
<organism evidence="5 6">
    <name type="scientific">Candidatus Venteria ishoeyi</name>
    <dbReference type="NCBI Taxonomy" id="1899563"/>
    <lineage>
        <taxon>Bacteria</taxon>
        <taxon>Pseudomonadati</taxon>
        <taxon>Pseudomonadota</taxon>
        <taxon>Gammaproteobacteria</taxon>
        <taxon>Thiotrichales</taxon>
        <taxon>Thiotrichaceae</taxon>
        <taxon>Venteria</taxon>
    </lineage>
</organism>
<dbReference type="PANTHER" id="PTHR43140">
    <property type="entry name" value="TYPE-1 RESTRICTION ENZYME ECOKI SPECIFICITY PROTEIN"/>
    <property type="match status" value="1"/>
</dbReference>
<dbReference type="Proteomes" id="UP000236724">
    <property type="component" value="Unassembled WGS sequence"/>
</dbReference>
<dbReference type="OrthoDB" id="398435at2"/>
<evidence type="ECO:0000259" key="4">
    <source>
        <dbReference type="Pfam" id="PF01420"/>
    </source>
</evidence>
<dbReference type="InterPro" id="IPR051212">
    <property type="entry name" value="Type-I_RE_S_subunit"/>
</dbReference>
<evidence type="ECO:0000256" key="2">
    <source>
        <dbReference type="ARBA" id="ARBA00022747"/>
    </source>
</evidence>
<comment type="similarity">
    <text evidence="1">Belongs to the type-I restriction system S methylase family.</text>
</comment>
<sequence>MEIVKLKEVVKYRKQFIKIKDDESYKRCRVQLHRRGIKLRDEVFGSEIKTKKQRLCKENDFIVAEMDAKFGGYGIIPKELADAIVSSHYYLYEINLEKLSYKFLEAIIDSGMLQEQIKAVGSTNYSRVSAKEVLEYEIPCPPLEAQKQVVSLYDAAKSNLTILKSELTHQQTLLKKLRQQILQEAIEGKLTADWRAANPDVEPASALLERIATEKAELVKAKKIRKGKKQPPSESFEANVEIPKAWVLSDLDDISIYITDGTHQTPTYTQSGRIFLSAQNVKPFRFIPEKHKYVSEEAYQEYIKNRAVEKGDLLLGRVGAGIGETAVVDIDIECAIYVSLGLVKTFKKHTDSDYLAIVFNSPYGVRYAKGNISSGGGSAGNFNLGRIRSFPIPLPTLQEQRAIVTKVEKLLTLCDQLETQITQNQTHAEALMQAVLREAFS</sequence>
<keyword evidence="6" id="KW-1185">Reference proteome</keyword>
<dbReference type="PANTHER" id="PTHR43140:SF1">
    <property type="entry name" value="TYPE I RESTRICTION ENZYME ECOKI SPECIFICITY SUBUNIT"/>
    <property type="match status" value="1"/>
</dbReference>
<evidence type="ECO:0000256" key="1">
    <source>
        <dbReference type="ARBA" id="ARBA00010923"/>
    </source>
</evidence>
<gene>
    <name evidence="5" type="primary">hsdS_1</name>
    <name evidence="5" type="ORF">MBHS_00019</name>
</gene>
<dbReference type="Gene3D" id="3.90.220.20">
    <property type="entry name" value="DNA methylase specificity domains"/>
    <property type="match status" value="2"/>
</dbReference>
<dbReference type="InterPro" id="IPR000055">
    <property type="entry name" value="Restrct_endonuc_typeI_TRD"/>
</dbReference>
<evidence type="ECO:0000313" key="5">
    <source>
        <dbReference type="EMBL" id="SEH04174.1"/>
    </source>
</evidence>
<protein>
    <submittedName>
        <fullName evidence="5">Type-1 restriction enzyme EcoKI specificity protein</fullName>
    </submittedName>
</protein>
<proteinExistence type="inferred from homology"/>
<feature type="domain" description="Type I restriction modification DNA specificity" evidence="4">
    <location>
        <begin position="294"/>
        <end position="423"/>
    </location>
</feature>
<keyword evidence="2" id="KW-0680">Restriction system</keyword>
<dbReference type="GO" id="GO:0009307">
    <property type="term" value="P:DNA restriction-modification system"/>
    <property type="evidence" value="ECO:0007669"/>
    <property type="project" value="UniProtKB-KW"/>
</dbReference>
<feature type="domain" description="Type I restriction modification DNA specificity" evidence="4">
    <location>
        <begin position="1"/>
        <end position="158"/>
    </location>
</feature>
<dbReference type="InterPro" id="IPR044946">
    <property type="entry name" value="Restrct_endonuc_typeI_TRD_sf"/>
</dbReference>
<dbReference type="GO" id="GO:0003677">
    <property type="term" value="F:DNA binding"/>
    <property type="evidence" value="ECO:0007669"/>
    <property type="project" value="UniProtKB-KW"/>
</dbReference>
<evidence type="ECO:0000313" key="6">
    <source>
        <dbReference type="Proteomes" id="UP000236724"/>
    </source>
</evidence>
<dbReference type="RefSeq" id="WP_103918281.1">
    <property type="nucleotide sequence ID" value="NZ_FMSV02000007.1"/>
</dbReference>
<reference evidence="5 6" key="1">
    <citation type="submission" date="2016-10" db="EMBL/GenBank/DDBJ databases">
        <authorList>
            <person name="de Groot N.N."/>
        </authorList>
    </citation>
    <scope>NUCLEOTIDE SEQUENCE [LARGE SCALE GENOMIC DNA]</scope>
    <source>
        <strain evidence="5">MBHS1</strain>
    </source>
</reference>
<name>A0A1H6F5A9_9GAMM</name>
<dbReference type="Pfam" id="PF01420">
    <property type="entry name" value="Methylase_S"/>
    <property type="match status" value="2"/>
</dbReference>